<evidence type="ECO:0000256" key="4">
    <source>
        <dbReference type="ARBA" id="ARBA00022692"/>
    </source>
</evidence>
<dbReference type="GO" id="GO:0007165">
    <property type="term" value="P:signal transduction"/>
    <property type="evidence" value="ECO:0007669"/>
    <property type="project" value="UniProtKB-KW"/>
</dbReference>
<comment type="similarity">
    <text evidence="8">Belongs to the methyl-accepting chemotaxis (MCP) protein family.</text>
</comment>
<dbReference type="PROSITE" id="PS50111">
    <property type="entry name" value="CHEMOTAXIS_TRANSDUC_2"/>
    <property type="match status" value="1"/>
</dbReference>
<dbReference type="InterPro" id="IPR004089">
    <property type="entry name" value="MCPsignal_dom"/>
</dbReference>
<name>A0AAW7ZB99_9FIRM</name>
<keyword evidence="10" id="KW-0175">Coiled coil</keyword>
<dbReference type="RefSeq" id="WP_304541691.1">
    <property type="nucleotide sequence ID" value="NZ_JARPTC010000006.1"/>
</dbReference>
<evidence type="ECO:0000256" key="6">
    <source>
        <dbReference type="ARBA" id="ARBA00023136"/>
    </source>
</evidence>
<evidence type="ECO:0000256" key="10">
    <source>
        <dbReference type="SAM" id="Coils"/>
    </source>
</evidence>
<dbReference type="PANTHER" id="PTHR32089:SF112">
    <property type="entry name" value="LYSOZYME-LIKE PROTEIN-RELATED"/>
    <property type="match status" value="1"/>
</dbReference>
<keyword evidence="4 11" id="KW-0812">Transmembrane</keyword>
<dbReference type="GO" id="GO:0005886">
    <property type="term" value="C:plasma membrane"/>
    <property type="evidence" value="ECO:0007669"/>
    <property type="project" value="UniProtKB-SubCell"/>
</dbReference>
<evidence type="ECO:0000259" key="12">
    <source>
        <dbReference type="PROSITE" id="PS50111"/>
    </source>
</evidence>
<keyword evidence="5 11" id="KW-1133">Transmembrane helix</keyword>
<comment type="caution">
    <text evidence="14">The sequence shown here is derived from an EMBL/GenBank/DDBJ whole genome shotgun (WGS) entry which is preliminary data.</text>
</comment>
<dbReference type="SMART" id="SM00304">
    <property type="entry name" value="HAMP"/>
    <property type="match status" value="2"/>
</dbReference>
<dbReference type="CDD" id="cd11386">
    <property type="entry name" value="MCP_signal"/>
    <property type="match status" value="1"/>
</dbReference>
<dbReference type="Gene3D" id="3.30.450.20">
    <property type="entry name" value="PAS domain"/>
    <property type="match status" value="1"/>
</dbReference>
<comment type="subcellular location">
    <subcellularLocation>
        <location evidence="1">Cell membrane</location>
        <topology evidence="1">Multi-pass membrane protein</topology>
    </subcellularLocation>
</comment>
<evidence type="ECO:0000256" key="1">
    <source>
        <dbReference type="ARBA" id="ARBA00004651"/>
    </source>
</evidence>
<evidence type="ECO:0000259" key="13">
    <source>
        <dbReference type="PROSITE" id="PS50885"/>
    </source>
</evidence>
<dbReference type="SUPFAM" id="SSF58104">
    <property type="entry name" value="Methyl-accepting chemotaxis protein (MCP) signaling domain"/>
    <property type="match status" value="1"/>
</dbReference>
<dbReference type="InterPro" id="IPR033479">
    <property type="entry name" value="dCache_1"/>
</dbReference>
<dbReference type="CDD" id="cd12912">
    <property type="entry name" value="PDC2_MCP_like"/>
    <property type="match status" value="1"/>
</dbReference>
<keyword evidence="15" id="KW-1185">Reference proteome</keyword>
<feature type="domain" description="Methyl-accepting transducer" evidence="12">
    <location>
        <begin position="381"/>
        <end position="631"/>
    </location>
</feature>
<keyword evidence="2" id="KW-1003">Cell membrane</keyword>
<evidence type="ECO:0000256" key="5">
    <source>
        <dbReference type="ARBA" id="ARBA00022989"/>
    </source>
</evidence>
<feature type="transmembrane region" description="Helical" evidence="11">
    <location>
        <begin position="306"/>
        <end position="328"/>
    </location>
</feature>
<dbReference type="GO" id="GO:0006935">
    <property type="term" value="P:chemotaxis"/>
    <property type="evidence" value="ECO:0007669"/>
    <property type="project" value="UniProtKB-KW"/>
</dbReference>
<protein>
    <submittedName>
        <fullName evidence="14">Methyl-accepting chemotaxis protein</fullName>
    </submittedName>
</protein>
<accession>A0AAW7ZB99</accession>
<reference evidence="14" key="1">
    <citation type="journal article" date="2023" name="J. Hazard. Mater.">
        <title>Anaerobic biodegradation of pyrene and benzo[a]pyrene by a new sulfate-reducing Desulforamulus aquiferis strain DSA.</title>
        <authorList>
            <person name="Zhang Z."/>
            <person name="Sun J."/>
            <person name="Gong X."/>
            <person name="Wang C."/>
            <person name="Wang H."/>
        </authorList>
    </citation>
    <scope>NUCLEOTIDE SEQUENCE</scope>
    <source>
        <strain evidence="14">DSA</strain>
    </source>
</reference>
<feature type="domain" description="HAMP" evidence="13">
    <location>
        <begin position="330"/>
        <end position="383"/>
    </location>
</feature>
<keyword evidence="7 9" id="KW-0807">Transducer</keyword>
<evidence type="ECO:0000256" key="3">
    <source>
        <dbReference type="ARBA" id="ARBA00022500"/>
    </source>
</evidence>
<dbReference type="SMART" id="SM00283">
    <property type="entry name" value="MA"/>
    <property type="match status" value="1"/>
</dbReference>
<keyword evidence="3" id="KW-0145">Chemotaxis</keyword>
<gene>
    <name evidence="14" type="ORF">P6N53_05240</name>
</gene>
<evidence type="ECO:0000256" key="2">
    <source>
        <dbReference type="ARBA" id="ARBA00022475"/>
    </source>
</evidence>
<dbReference type="PANTHER" id="PTHR32089">
    <property type="entry name" value="METHYL-ACCEPTING CHEMOTAXIS PROTEIN MCPB"/>
    <property type="match status" value="1"/>
</dbReference>
<dbReference type="EMBL" id="JARPTC010000006">
    <property type="protein sequence ID" value="MDO7786626.1"/>
    <property type="molecule type" value="Genomic_DNA"/>
</dbReference>
<sequence>MKNFFSIKNRLLVLLLSVALIPTIISSLYFGQYASSIVKQEFIKSTDEQIEQVNNAINIFFQGINENCLFLSMSDTVKSADTSVTAYMDVEGGPDGLIQMTPSLSSGVEKNIYDFYANFAESHPKTAYVYLATIHGGYTQWPDGKIMSQYDPRGKLFFKTGMENVGQVARTKPYHFPADNVFLVSTVTTITDNAGQVIGVQGLDVSLESITNMIKDIKIEKTGYIILTDGDGTIIAHPKKPEMNGKEINELNNEKLTTALTMDSGDFETKIDGKDCYVNTYTSNETGWKFISIVEKSDLMEKFTGMAIKFVGLFVIIIILISIIAVVLSNKITKPITASAEFAQEIANGNLKVESIKIKENNENGVLIDSLNKMRDNLKEVIEGLYGSSADLTKSAKQLAEQSQQTSEGSSATAATVSEIAITIDQVATNVSQAANLSDQVSKEAEQGFKGVERITAQMDSISHSNNDATNVVEELAKTLTHVNKFVDLITSIAEQTNLLALNAAIEAARAGDQGRGFAVVAEEVRKLAEQSASAAKDITELIGGVQLGSEKAVAAMLEGRRQVSEGVLVVEEVGNSFKGITTSIEALVKQIHSVAAASEQVAAGIQNVSATAEEQTAAMEEISAANEQLNLMANNLNKLVEKFTL</sequence>
<dbReference type="FunFam" id="1.10.287.950:FF:000001">
    <property type="entry name" value="Methyl-accepting chemotaxis sensory transducer"/>
    <property type="match status" value="1"/>
</dbReference>
<dbReference type="Pfam" id="PF00015">
    <property type="entry name" value="MCPsignal"/>
    <property type="match status" value="1"/>
</dbReference>
<evidence type="ECO:0000256" key="7">
    <source>
        <dbReference type="ARBA" id="ARBA00023224"/>
    </source>
</evidence>
<feature type="coiled-coil region" evidence="10">
    <location>
        <begin position="613"/>
        <end position="643"/>
    </location>
</feature>
<evidence type="ECO:0000256" key="11">
    <source>
        <dbReference type="SAM" id="Phobius"/>
    </source>
</evidence>
<dbReference type="CDD" id="cd06225">
    <property type="entry name" value="HAMP"/>
    <property type="match status" value="1"/>
</dbReference>
<proteinExistence type="inferred from homology"/>
<evidence type="ECO:0000256" key="9">
    <source>
        <dbReference type="PROSITE-ProRule" id="PRU00284"/>
    </source>
</evidence>
<dbReference type="AlphaFoldDB" id="A0AAW7ZB99"/>
<dbReference type="Proteomes" id="UP001172911">
    <property type="component" value="Unassembled WGS sequence"/>
</dbReference>
<evidence type="ECO:0000256" key="8">
    <source>
        <dbReference type="ARBA" id="ARBA00029447"/>
    </source>
</evidence>
<dbReference type="PROSITE" id="PS50885">
    <property type="entry name" value="HAMP"/>
    <property type="match status" value="1"/>
</dbReference>
<dbReference type="Pfam" id="PF00672">
    <property type="entry name" value="HAMP"/>
    <property type="match status" value="1"/>
</dbReference>
<evidence type="ECO:0000313" key="14">
    <source>
        <dbReference type="EMBL" id="MDO7786626.1"/>
    </source>
</evidence>
<dbReference type="Gene3D" id="1.10.287.950">
    <property type="entry name" value="Methyl-accepting chemotaxis protein"/>
    <property type="match status" value="1"/>
</dbReference>
<dbReference type="InterPro" id="IPR003660">
    <property type="entry name" value="HAMP_dom"/>
</dbReference>
<evidence type="ECO:0000313" key="15">
    <source>
        <dbReference type="Proteomes" id="UP001172911"/>
    </source>
</evidence>
<organism evidence="14 15">
    <name type="scientific">Desulforamulus aquiferis</name>
    <dbReference type="NCBI Taxonomy" id="1397668"/>
    <lineage>
        <taxon>Bacteria</taxon>
        <taxon>Bacillati</taxon>
        <taxon>Bacillota</taxon>
        <taxon>Clostridia</taxon>
        <taxon>Eubacteriales</taxon>
        <taxon>Peptococcaceae</taxon>
        <taxon>Desulforamulus</taxon>
    </lineage>
</organism>
<keyword evidence="6 11" id="KW-0472">Membrane</keyword>
<dbReference type="Pfam" id="PF02743">
    <property type="entry name" value="dCache_1"/>
    <property type="match status" value="1"/>
</dbReference>
<reference evidence="14" key="2">
    <citation type="submission" date="2023-03" db="EMBL/GenBank/DDBJ databases">
        <authorList>
            <person name="Zhang Z."/>
        </authorList>
    </citation>
    <scope>NUCLEOTIDE SEQUENCE</scope>
    <source>
        <strain evidence="14">DSA</strain>
    </source>
</reference>